<comment type="caution">
    <text evidence="2">The sequence shown here is derived from an EMBL/GenBank/DDBJ whole genome shotgun (WGS) entry which is preliminary data.</text>
</comment>
<gene>
    <name evidence="2" type="ORF">BSTOLATCC_MIC52491</name>
</gene>
<evidence type="ECO:0008006" key="4">
    <source>
        <dbReference type="Google" id="ProtNLM"/>
    </source>
</evidence>
<name>A0AAU9K1N8_9CILI</name>
<reference evidence="2" key="1">
    <citation type="submission" date="2021-09" db="EMBL/GenBank/DDBJ databases">
        <authorList>
            <consortium name="AG Swart"/>
            <person name="Singh M."/>
            <person name="Singh A."/>
            <person name="Seah K."/>
            <person name="Emmerich C."/>
        </authorList>
    </citation>
    <scope>NUCLEOTIDE SEQUENCE</scope>
    <source>
        <strain evidence="2">ATCC30299</strain>
    </source>
</reference>
<organism evidence="2 3">
    <name type="scientific">Blepharisma stoltei</name>
    <dbReference type="NCBI Taxonomy" id="1481888"/>
    <lineage>
        <taxon>Eukaryota</taxon>
        <taxon>Sar</taxon>
        <taxon>Alveolata</taxon>
        <taxon>Ciliophora</taxon>
        <taxon>Postciliodesmatophora</taxon>
        <taxon>Heterotrichea</taxon>
        <taxon>Heterotrichida</taxon>
        <taxon>Blepharismidae</taxon>
        <taxon>Blepharisma</taxon>
    </lineage>
</organism>
<accession>A0AAU9K1N8</accession>
<dbReference type="Proteomes" id="UP001162131">
    <property type="component" value="Unassembled WGS sequence"/>
</dbReference>
<feature type="chain" id="PRO_5043426235" description="Lectin" evidence="1">
    <location>
        <begin position="22"/>
        <end position="218"/>
    </location>
</feature>
<dbReference type="InterPro" id="IPR013320">
    <property type="entry name" value="ConA-like_dom_sf"/>
</dbReference>
<evidence type="ECO:0000256" key="1">
    <source>
        <dbReference type="SAM" id="SignalP"/>
    </source>
</evidence>
<dbReference type="AlphaFoldDB" id="A0AAU9K1N8"/>
<keyword evidence="3" id="KW-1185">Reference proteome</keyword>
<proteinExistence type="predicted"/>
<dbReference type="SUPFAM" id="SSF49899">
    <property type="entry name" value="Concanavalin A-like lectins/glucanases"/>
    <property type="match status" value="1"/>
</dbReference>
<evidence type="ECO:0000313" key="2">
    <source>
        <dbReference type="EMBL" id="CAG9331085.1"/>
    </source>
</evidence>
<evidence type="ECO:0000313" key="3">
    <source>
        <dbReference type="Proteomes" id="UP001162131"/>
    </source>
</evidence>
<dbReference type="EMBL" id="CAJZBQ010000052">
    <property type="protein sequence ID" value="CAG9331085.1"/>
    <property type="molecule type" value="Genomic_DNA"/>
</dbReference>
<dbReference type="Gene3D" id="2.60.120.200">
    <property type="match status" value="1"/>
</dbReference>
<keyword evidence="1" id="KW-0732">Signal</keyword>
<protein>
    <recommendedName>
        <fullName evidence="4">Lectin</fullName>
    </recommendedName>
</protein>
<feature type="signal peptide" evidence="1">
    <location>
        <begin position="1"/>
        <end position="21"/>
    </location>
</feature>
<sequence length="218" mass="23766">MVYSKPLIILVLVVLLSFVQGWSVGDWILRKPTGVTLSNGIINQLNSGTPALSPDESVDINQYLSCFSLSKNGESWSLTADASNLISGSEYAFGFWVNFESTISPKVFQFGANTGPRFIVSSTENGTLKVSFFSSTTTNDPANDLSITVPLNKWFFIVFHFTNVSGTPTLKIILPGQPVISKTSGSSNVAFVIPSKVFFLEVELRVKFIGLCLQRVPP</sequence>